<proteinExistence type="inferred from homology"/>
<evidence type="ECO:0000313" key="7">
    <source>
        <dbReference type="EMBL" id="KGE86027.1"/>
    </source>
</evidence>
<keyword evidence="3 4" id="KW-0326">Glycosidase</keyword>
<feature type="chain" id="PRO_5001939773" description="Rhamnogalacturonase A/B/Epimerase-like pectate lyase domain-containing protein" evidence="5">
    <location>
        <begin position="20"/>
        <end position="516"/>
    </location>
</feature>
<dbReference type="InterPro" id="IPR012334">
    <property type="entry name" value="Pectin_lyas_fold"/>
</dbReference>
<dbReference type="PANTHER" id="PTHR31339:SF9">
    <property type="entry name" value="PLASMIN AND FIBRONECTIN-BINDING PROTEIN A"/>
    <property type="match status" value="1"/>
</dbReference>
<keyword evidence="5" id="KW-0732">Signal</keyword>
<keyword evidence="2 4" id="KW-0378">Hydrolase</keyword>
<accession>A0A098S499</accession>
<feature type="signal peptide" evidence="5">
    <location>
        <begin position="1"/>
        <end position="19"/>
    </location>
</feature>
<dbReference type="Pfam" id="PF00295">
    <property type="entry name" value="Glyco_hydro_28"/>
    <property type="match status" value="1"/>
</dbReference>
<dbReference type="RefSeq" id="WP_044225960.1">
    <property type="nucleotide sequence ID" value="NZ_JBKAGJ010000002.1"/>
</dbReference>
<dbReference type="InterPro" id="IPR024535">
    <property type="entry name" value="RHGA/B-epi-like_pectate_lyase"/>
</dbReference>
<organism evidence="7 8">
    <name type="scientific">Phaeodactylibacter xiamenensis</name>
    <dbReference type="NCBI Taxonomy" id="1524460"/>
    <lineage>
        <taxon>Bacteria</taxon>
        <taxon>Pseudomonadati</taxon>
        <taxon>Bacteroidota</taxon>
        <taxon>Saprospiria</taxon>
        <taxon>Saprospirales</taxon>
        <taxon>Haliscomenobacteraceae</taxon>
        <taxon>Phaeodactylibacter</taxon>
    </lineage>
</organism>
<dbReference type="PANTHER" id="PTHR31339">
    <property type="entry name" value="PECTIN LYASE-RELATED"/>
    <property type="match status" value="1"/>
</dbReference>
<dbReference type="AlphaFoldDB" id="A0A098S499"/>
<evidence type="ECO:0000256" key="2">
    <source>
        <dbReference type="ARBA" id="ARBA00022801"/>
    </source>
</evidence>
<dbReference type="STRING" id="1524460.IX84_23050"/>
<dbReference type="InterPro" id="IPR011050">
    <property type="entry name" value="Pectin_lyase_fold/virulence"/>
</dbReference>
<dbReference type="EMBL" id="JPOS01000082">
    <property type="protein sequence ID" value="KGE86027.1"/>
    <property type="molecule type" value="Genomic_DNA"/>
</dbReference>
<protein>
    <recommendedName>
        <fullName evidence="6">Rhamnogalacturonase A/B/Epimerase-like pectate lyase domain-containing protein</fullName>
    </recommendedName>
</protein>
<evidence type="ECO:0000313" key="8">
    <source>
        <dbReference type="Proteomes" id="UP000029736"/>
    </source>
</evidence>
<reference evidence="7 8" key="1">
    <citation type="journal article" date="2014" name="Int. J. Syst. Evol. Microbiol.">
        <title>Phaeodactylibacter xiamenensis gen. nov., sp. nov., a member of the family Saprospiraceae isolated from the marine alga Phaeodactylum tricornutum.</title>
        <authorList>
            <person name="Chen Z.Jr."/>
            <person name="Lei X."/>
            <person name="Lai Q."/>
            <person name="Li Y."/>
            <person name="Zhang B."/>
            <person name="Zhang J."/>
            <person name="Zhang H."/>
            <person name="Yang L."/>
            <person name="Zheng W."/>
            <person name="Tian Y."/>
            <person name="Yu Z."/>
            <person name="Xu H.Jr."/>
            <person name="Zheng T."/>
        </authorList>
    </citation>
    <scope>NUCLEOTIDE SEQUENCE [LARGE SCALE GENOMIC DNA]</scope>
    <source>
        <strain evidence="7 8">KD52</strain>
    </source>
</reference>
<evidence type="ECO:0000256" key="5">
    <source>
        <dbReference type="SAM" id="SignalP"/>
    </source>
</evidence>
<dbReference type="OrthoDB" id="9795222at2"/>
<dbReference type="Proteomes" id="UP000029736">
    <property type="component" value="Unassembled WGS sequence"/>
</dbReference>
<keyword evidence="8" id="KW-1185">Reference proteome</keyword>
<evidence type="ECO:0000256" key="4">
    <source>
        <dbReference type="RuleBase" id="RU361169"/>
    </source>
</evidence>
<evidence type="ECO:0000256" key="1">
    <source>
        <dbReference type="ARBA" id="ARBA00008834"/>
    </source>
</evidence>
<dbReference type="Pfam" id="PF12708">
    <property type="entry name" value="Pect-lyase_RHGA_epim"/>
    <property type="match status" value="1"/>
</dbReference>
<dbReference type="InterPro" id="IPR006626">
    <property type="entry name" value="PbH1"/>
</dbReference>
<dbReference type="Gene3D" id="2.160.20.10">
    <property type="entry name" value="Single-stranded right-handed beta-helix, Pectin lyase-like"/>
    <property type="match status" value="1"/>
</dbReference>
<feature type="domain" description="Rhamnogalacturonase A/B/Epimerase-like pectate lyase" evidence="6">
    <location>
        <begin position="26"/>
        <end position="80"/>
    </location>
</feature>
<dbReference type="InterPro" id="IPR000743">
    <property type="entry name" value="Glyco_hydro_28"/>
</dbReference>
<sequence>MTRITFLALFFSVSTLSHAQHYNGYLNVKDFGALGDSSTLNTTALQSAIDSAAAQGGGTVTVPPGVYLSGTIFLKDNTTLDVQSGAKILGSPNIEDYAVMIWGHNKDRQPRHLIVGKDARNIAIIGGGTIDGNGLAFWEDFDPAEDPQWKMAKPLKISPMVEIQDCQDVRIKDVLLLTGGGWTLHLYDSDRIQVQGVKIINDLFAPNGDGIDISGCHDVTISDCIIKTCDDAICLKTMVDTRDCKRVTVTNCVIECSCAALKIGNETFRDIKQVTFSNSVIYGSSRAFAIYAESAGTVEDIVVDNIITDSRAPLLYNRPIHLSLYLPEPGAGGRNGDWMHLEKKQYDYEGRKPRLRNVTITNFHAKTGGRILMTAGDGYAIENLTLRNVNLTYPWIEDPAPHVDEVTSSQFAPVKRAAKVAKAAIVTENIHNFVLDNVMINWPETEEVPADWQFPKKIANGTLKAFYPTRTEARQAELKVLYGRGLKNAILNTPLAKSSDGQQPYYDLEDCEVINQ</sequence>
<comment type="similarity">
    <text evidence="1 4">Belongs to the glycosyl hydrolase 28 family.</text>
</comment>
<evidence type="ECO:0000259" key="6">
    <source>
        <dbReference type="Pfam" id="PF12708"/>
    </source>
</evidence>
<gene>
    <name evidence="7" type="ORF">IX84_23050</name>
</gene>
<dbReference type="GO" id="GO:0005975">
    <property type="term" value="P:carbohydrate metabolic process"/>
    <property type="evidence" value="ECO:0007669"/>
    <property type="project" value="InterPro"/>
</dbReference>
<dbReference type="SUPFAM" id="SSF51126">
    <property type="entry name" value="Pectin lyase-like"/>
    <property type="match status" value="1"/>
</dbReference>
<dbReference type="InterPro" id="IPR051801">
    <property type="entry name" value="GH28_Enzymes"/>
</dbReference>
<dbReference type="GO" id="GO:0004650">
    <property type="term" value="F:polygalacturonase activity"/>
    <property type="evidence" value="ECO:0007669"/>
    <property type="project" value="InterPro"/>
</dbReference>
<evidence type="ECO:0000256" key="3">
    <source>
        <dbReference type="ARBA" id="ARBA00023295"/>
    </source>
</evidence>
<dbReference type="SMART" id="SM00710">
    <property type="entry name" value="PbH1"/>
    <property type="match status" value="5"/>
</dbReference>
<comment type="caution">
    <text evidence="7">The sequence shown here is derived from an EMBL/GenBank/DDBJ whole genome shotgun (WGS) entry which is preliminary data.</text>
</comment>
<name>A0A098S499_9BACT</name>